<keyword evidence="1" id="KW-0812">Transmembrane</keyword>
<feature type="domain" description="FecR protein" evidence="2">
    <location>
        <begin position="180"/>
        <end position="273"/>
    </location>
</feature>
<reference evidence="4 5" key="2">
    <citation type="journal article" date="2010" name="Stand. Genomic Sci.">
        <title>Complete genome sequence of Chitinophaga pinensis type strain (UQM 2034).</title>
        <authorList>
            <person name="Glavina Del Rio T."/>
            <person name="Abt B."/>
            <person name="Spring S."/>
            <person name="Lapidus A."/>
            <person name="Nolan M."/>
            <person name="Tice H."/>
            <person name="Copeland A."/>
            <person name="Cheng J.F."/>
            <person name="Chen F."/>
            <person name="Bruce D."/>
            <person name="Goodwin L."/>
            <person name="Pitluck S."/>
            <person name="Ivanova N."/>
            <person name="Mavromatis K."/>
            <person name="Mikhailova N."/>
            <person name="Pati A."/>
            <person name="Chen A."/>
            <person name="Palaniappan K."/>
            <person name="Land M."/>
            <person name="Hauser L."/>
            <person name="Chang Y.J."/>
            <person name="Jeffries C.D."/>
            <person name="Chain P."/>
            <person name="Saunders E."/>
            <person name="Detter J.C."/>
            <person name="Brettin T."/>
            <person name="Rohde M."/>
            <person name="Goker M."/>
            <person name="Bristow J."/>
            <person name="Eisen J.A."/>
            <person name="Markowitz V."/>
            <person name="Hugenholtz P."/>
            <person name="Kyrpides N.C."/>
            <person name="Klenk H.P."/>
            <person name="Lucas S."/>
        </authorList>
    </citation>
    <scope>NUCLEOTIDE SEQUENCE [LARGE SCALE GENOMIC DNA]</scope>
    <source>
        <strain evidence="5">ATCC 43595 / DSM 2588 / LMG 13176 / NBRC 15968 / NCIMB 11800 / UQM 2034</strain>
    </source>
</reference>
<sequence>MTEKEVAELLRKYRSGECSPEELAFMERWYADLEQNAPDLTYPHSAEAHEKVWQEALARHALMHPKKNTAYIWAAAATITILLATGILYFNTGRSGHSPQSSEELYAYNKVHDRLPGSSKAVLTLANGEEILLNDSTKGTIAQQSGMIITKNAKGQLTYTIDNHAPAANSTGTDGKSYNTIRTPNGGQYQVYLPDGSLVILNAASSLRYPVTFNSNNRSVELSGEAYFEITQDVRRPFLVVSSTQTVKVLGTHFNISCYPDENIKTTLAEGSILLTGPHLPSKTLKPGQQAIQTASGLQVVTIDADEASAWKDGLFIFRKTPVKTVLRQLCRWYDMETADIALPDITFDGEIPKDQPLSELLNVIAENSHVKFKIAGKKIIRQ</sequence>
<dbReference type="PANTHER" id="PTHR30273:SF2">
    <property type="entry name" value="PROTEIN FECR"/>
    <property type="match status" value="1"/>
</dbReference>
<dbReference type="KEGG" id="cpi:Cpin_4608"/>
<dbReference type="Gene3D" id="2.60.120.1440">
    <property type="match status" value="1"/>
</dbReference>
<dbReference type="InterPro" id="IPR006860">
    <property type="entry name" value="FecR"/>
</dbReference>
<dbReference type="PIRSF" id="PIRSF018266">
    <property type="entry name" value="FecR"/>
    <property type="match status" value="1"/>
</dbReference>
<dbReference type="InterPro" id="IPR032508">
    <property type="entry name" value="FecR_C"/>
</dbReference>
<dbReference type="PANTHER" id="PTHR30273">
    <property type="entry name" value="PERIPLASMIC SIGNAL SENSOR AND SIGMA FACTOR ACTIVATOR FECR-RELATED"/>
    <property type="match status" value="1"/>
</dbReference>
<feature type="transmembrane region" description="Helical" evidence="1">
    <location>
        <begin position="70"/>
        <end position="90"/>
    </location>
</feature>
<dbReference type="InterPro" id="IPR012373">
    <property type="entry name" value="Ferrdict_sens_TM"/>
</dbReference>
<dbReference type="GO" id="GO:0016989">
    <property type="term" value="F:sigma factor antagonist activity"/>
    <property type="evidence" value="ECO:0007669"/>
    <property type="project" value="TreeGrafter"/>
</dbReference>
<organism evidence="4 5">
    <name type="scientific">Chitinophaga pinensis (strain ATCC 43595 / DSM 2588 / LMG 13176 / NBRC 15968 / NCIMB 11800 / UQM 2034)</name>
    <dbReference type="NCBI Taxonomy" id="485918"/>
    <lineage>
        <taxon>Bacteria</taxon>
        <taxon>Pseudomonadati</taxon>
        <taxon>Bacteroidota</taxon>
        <taxon>Chitinophagia</taxon>
        <taxon>Chitinophagales</taxon>
        <taxon>Chitinophagaceae</taxon>
        <taxon>Chitinophaga</taxon>
    </lineage>
</organism>
<dbReference type="Pfam" id="PF16344">
    <property type="entry name" value="FecR_C"/>
    <property type="match status" value="1"/>
</dbReference>
<accession>A0A979G6Y5</accession>
<reference evidence="5" key="1">
    <citation type="submission" date="2009-08" db="EMBL/GenBank/DDBJ databases">
        <title>The complete genome of Chitinophaga pinensis DSM 2588.</title>
        <authorList>
            <consortium name="US DOE Joint Genome Institute (JGI-PGF)"/>
            <person name="Lucas S."/>
            <person name="Copeland A."/>
            <person name="Lapidus A."/>
            <person name="Glavina del Rio T."/>
            <person name="Dalin E."/>
            <person name="Tice H."/>
            <person name="Bruce D."/>
            <person name="Goodwin L."/>
            <person name="Pitluck S."/>
            <person name="Kyrpides N."/>
            <person name="Mavromatis K."/>
            <person name="Ivanova N."/>
            <person name="Mikhailova N."/>
            <person name="Sims D."/>
            <person name="Meinche L."/>
            <person name="Brettin T."/>
            <person name="Detter J.C."/>
            <person name="Han C."/>
            <person name="Larimer F."/>
            <person name="Land M."/>
            <person name="Hauser L."/>
            <person name="Markowitz V."/>
            <person name="Cheng J.-F."/>
            <person name="Hugenholtz P."/>
            <person name="Woyke T."/>
            <person name="Wu D."/>
            <person name="Spring S."/>
            <person name="Klenk H.-P."/>
            <person name="Eisen J.A."/>
        </authorList>
    </citation>
    <scope>NUCLEOTIDE SEQUENCE [LARGE SCALE GENOMIC DNA]</scope>
    <source>
        <strain evidence="5">ATCC 43595 / DSM 2588 / LMG 13176 / NBRC 15968 / NCIMB 11800 / UQM 2034</strain>
    </source>
</reference>
<dbReference type="AlphaFoldDB" id="A0A979G6Y5"/>
<protein>
    <submittedName>
        <fullName evidence="4">Anti-FecI sigma factor, FecR</fullName>
    </submittedName>
</protein>
<evidence type="ECO:0000259" key="3">
    <source>
        <dbReference type="Pfam" id="PF16344"/>
    </source>
</evidence>
<evidence type="ECO:0000259" key="2">
    <source>
        <dbReference type="Pfam" id="PF04773"/>
    </source>
</evidence>
<evidence type="ECO:0000313" key="5">
    <source>
        <dbReference type="Proteomes" id="UP000002215"/>
    </source>
</evidence>
<proteinExistence type="predicted"/>
<evidence type="ECO:0000313" key="4">
    <source>
        <dbReference type="EMBL" id="ACU62049.1"/>
    </source>
</evidence>
<gene>
    <name evidence="4" type="ordered locus">Cpin_4608</name>
</gene>
<keyword evidence="1" id="KW-0472">Membrane</keyword>
<dbReference type="OrthoDB" id="1099963at2"/>
<name>A0A979G6Y5_CHIPD</name>
<keyword evidence="1" id="KW-1133">Transmembrane helix</keyword>
<feature type="domain" description="Protein FecR C-terminal" evidence="3">
    <location>
        <begin position="316"/>
        <end position="381"/>
    </location>
</feature>
<dbReference type="EMBL" id="CP001699">
    <property type="protein sequence ID" value="ACU62049.1"/>
    <property type="molecule type" value="Genomic_DNA"/>
</dbReference>
<dbReference type="Gene3D" id="3.55.50.30">
    <property type="match status" value="1"/>
</dbReference>
<dbReference type="RefSeq" id="WP_012792217.1">
    <property type="nucleotide sequence ID" value="NC_013132.1"/>
</dbReference>
<dbReference type="Pfam" id="PF04773">
    <property type="entry name" value="FecR"/>
    <property type="match status" value="1"/>
</dbReference>
<evidence type="ECO:0000256" key="1">
    <source>
        <dbReference type="SAM" id="Phobius"/>
    </source>
</evidence>
<dbReference type="Proteomes" id="UP000002215">
    <property type="component" value="Chromosome"/>
</dbReference>